<accession>A0ABS3G4K0</accession>
<evidence type="ECO:0000313" key="1">
    <source>
        <dbReference type="EMBL" id="MBO0354334.1"/>
    </source>
</evidence>
<name>A0ABS3G4K0_9FLAO</name>
<dbReference type="PANTHER" id="PTHR40257">
    <property type="match status" value="1"/>
</dbReference>
<protein>
    <submittedName>
        <fullName evidence="1">DUF1330 domain-containing protein</fullName>
    </submittedName>
</protein>
<sequence length="148" mass="17140">MDNYLNASEESGKEFYRNFHDKGRIVLLNLLKFRKRADYTSHRNIKPAVEITGEEAYRLYLESTIPELEEVGSRILYYGKSGRFLIGPHHPKWDAILLVEHASVTKFMEFSQSKGYLKNAGHRTAALEDSRLLPSTEIKDFYNPKESV</sequence>
<keyword evidence="2" id="KW-1185">Reference proteome</keyword>
<reference evidence="1 2" key="1">
    <citation type="submission" date="2021-03" db="EMBL/GenBank/DDBJ databases">
        <title>Muricauda lutimaris sp. nov. and Muricauda ruestringensis sp. nov, two marine members of the Flavobacteriaceae isolated from deep sea sediments of Western Pacific.</title>
        <authorList>
            <person name="Zhao S."/>
            <person name="Liu R."/>
        </authorList>
    </citation>
    <scope>NUCLEOTIDE SEQUENCE [LARGE SCALE GENOMIC DNA]</scope>
    <source>
        <strain evidence="1 2">BC31-1-A7</strain>
    </source>
</reference>
<dbReference type="Gene3D" id="3.30.70.100">
    <property type="match status" value="1"/>
</dbReference>
<dbReference type="SUPFAM" id="SSF54909">
    <property type="entry name" value="Dimeric alpha+beta barrel"/>
    <property type="match status" value="1"/>
</dbReference>
<dbReference type="EMBL" id="JAFLNL010000004">
    <property type="protein sequence ID" value="MBO0354334.1"/>
    <property type="molecule type" value="Genomic_DNA"/>
</dbReference>
<dbReference type="RefSeq" id="WP_207033302.1">
    <property type="nucleotide sequence ID" value="NZ_JAFLNL010000004.1"/>
</dbReference>
<dbReference type="Proteomes" id="UP000664044">
    <property type="component" value="Unassembled WGS sequence"/>
</dbReference>
<organism evidence="1 2">
    <name type="scientific">Flagellimonas aurea</name>
    <dbReference type="NCBI Taxonomy" id="2915619"/>
    <lineage>
        <taxon>Bacteria</taxon>
        <taxon>Pseudomonadati</taxon>
        <taxon>Bacteroidota</taxon>
        <taxon>Flavobacteriia</taxon>
        <taxon>Flavobacteriales</taxon>
        <taxon>Flavobacteriaceae</taxon>
        <taxon>Flagellimonas</taxon>
    </lineage>
</organism>
<dbReference type="InterPro" id="IPR011008">
    <property type="entry name" value="Dimeric_a/b-barrel"/>
</dbReference>
<dbReference type="PANTHER" id="PTHR40257:SF1">
    <property type="entry name" value="DUF1330 DOMAIN-CONTAINING PROTEIN"/>
    <property type="match status" value="1"/>
</dbReference>
<evidence type="ECO:0000313" key="2">
    <source>
        <dbReference type="Proteomes" id="UP000664044"/>
    </source>
</evidence>
<comment type="caution">
    <text evidence="1">The sequence shown here is derived from an EMBL/GenBank/DDBJ whole genome shotgun (WGS) entry which is preliminary data.</text>
</comment>
<gene>
    <name evidence="1" type="ORF">J0656_09910</name>
</gene>
<proteinExistence type="predicted"/>